<proteinExistence type="predicted"/>
<keyword evidence="2" id="KW-0805">Transcription regulation</keyword>
<dbReference type="PANTHER" id="PTHR31845">
    <property type="entry name" value="FINGER DOMAIN PROTEIN, PUTATIVE-RELATED"/>
    <property type="match status" value="1"/>
</dbReference>
<dbReference type="SMART" id="SM00906">
    <property type="entry name" value="Fungal_trans"/>
    <property type="match status" value="1"/>
</dbReference>
<dbReference type="EMBL" id="JAVHJV010000018">
    <property type="protein sequence ID" value="KAK5937281.1"/>
    <property type="molecule type" value="Genomic_DNA"/>
</dbReference>
<evidence type="ECO:0000256" key="2">
    <source>
        <dbReference type="ARBA" id="ARBA00023015"/>
    </source>
</evidence>
<evidence type="ECO:0000256" key="3">
    <source>
        <dbReference type="ARBA" id="ARBA00023125"/>
    </source>
</evidence>
<keyword evidence="5" id="KW-0539">Nucleus</keyword>
<comment type="caution">
    <text evidence="7">The sequence shown here is derived from an EMBL/GenBank/DDBJ whole genome shotgun (WGS) entry which is preliminary data.</text>
</comment>
<keyword evidence="8" id="KW-1185">Reference proteome</keyword>
<dbReference type="PANTHER" id="PTHR31845:SF21">
    <property type="entry name" value="REGULATORY PROTEIN LEU3"/>
    <property type="match status" value="1"/>
</dbReference>
<evidence type="ECO:0000256" key="1">
    <source>
        <dbReference type="ARBA" id="ARBA00004123"/>
    </source>
</evidence>
<evidence type="ECO:0000256" key="5">
    <source>
        <dbReference type="ARBA" id="ARBA00023242"/>
    </source>
</evidence>
<dbReference type="InterPro" id="IPR051089">
    <property type="entry name" value="prtT"/>
</dbReference>
<sequence>MTSRSPDHIYTKRPLFFWAICAVTSSWTLRSQLEPLTKRLVAETMCSVSQSIETVQALLVLSMWPFAVSSLNEDPSYYYSGLAWQMCLQLGLHRPLETHSHQYGSEADSRTEHEEVKITTWLAAFVVNNLQSTYRGVPPAMLVDVHLLNAFDHPNVDPTLSQLCRISHLLMQSTLAISSNGPTLSRMLEPEARLNMIRHYGEQFAALEAQYLQQISDPVMITFLTSRAQLWSFALLGDMSPSPERENCFIRARTDAISLIELCYPKNLSIAPHHVRWSMSFSAFVLIRVLSSPQTTDAEVLEDMIERVCQLLEVNSSSPKDTVKKACDTIRVLPKMKDRHLRAPILSRMGTSIVYDSLRIWVENRFYSSTHAGQAGATMDSFDLDGIDWYSLDPIL</sequence>
<feature type="domain" description="Xylanolytic transcriptional activator regulatory" evidence="6">
    <location>
        <begin position="76"/>
        <end position="155"/>
    </location>
</feature>
<comment type="subcellular location">
    <subcellularLocation>
        <location evidence="1">Nucleus</location>
    </subcellularLocation>
</comment>
<evidence type="ECO:0000313" key="8">
    <source>
        <dbReference type="Proteomes" id="UP001334248"/>
    </source>
</evidence>
<protein>
    <submittedName>
        <fullName evidence="7">Regulatory protein leu3</fullName>
    </submittedName>
</protein>
<dbReference type="Proteomes" id="UP001334248">
    <property type="component" value="Unassembled WGS sequence"/>
</dbReference>
<dbReference type="GeneID" id="90004030"/>
<evidence type="ECO:0000259" key="6">
    <source>
        <dbReference type="SMART" id="SM00906"/>
    </source>
</evidence>
<organism evidence="7 8">
    <name type="scientific">Knufia obscura</name>
    <dbReference type="NCBI Taxonomy" id="1635080"/>
    <lineage>
        <taxon>Eukaryota</taxon>
        <taxon>Fungi</taxon>
        <taxon>Dikarya</taxon>
        <taxon>Ascomycota</taxon>
        <taxon>Pezizomycotina</taxon>
        <taxon>Eurotiomycetes</taxon>
        <taxon>Chaetothyriomycetidae</taxon>
        <taxon>Chaetothyriales</taxon>
        <taxon>Trichomeriaceae</taxon>
        <taxon>Knufia</taxon>
    </lineage>
</organism>
<dbReference type="RefSeq" id="XP_064725371.1">
    <property type="nucleotide sequence ID" value="XM_064878970.1"/>
</dbReference>
<dbReference type="Pfam" id="PF04082">
    <property type="entry name" value="Fungal_trans"/>
    <property type="match status" value="1"/>
</dbReference>
<keyword evidence="4" id="KW-0804">Transcription</keyword>
<accession>A0ABR0R9P9</accession>
<evidence type="ECO:0000313" key="7">
    <source>
        <dbReference type="EMBL" id="KAK5937281.1"/>
    </source>
</evidence>
<dbReference type="CDD" id="cd12148">
    <property type="entry name" value="fungal_TF_MHR"/>
    <property type="match status" value="1"/>
</dbReference>
<reference evidence="7 8" key="1">
    <citation type="journal article" date="2023" name="Res Sq">
        <title>Genomic and morphological characterization of Knufia obscura isolated from the Mars 2020 spacecraft assembly facility.</title>
        <authorList>
            <person name="Chander A.M."/>
            <person name="Teixeira M.M."/>
            <person name="Singh N.K."/>
            <person name="Williams M.P."/>
            <person name="Parker C.W."/>
            <person name="Leo P."/>
            <person name="Stajich J.E."/>
            <person name="Torok T."/>
            <person name="Tighe S."/>
            <person name="Mason C.E."/>
            <person name="Venkateswaran K."/>
        </authorList>
    </citation>
    <scope>NUCLEOTIDE SEQUENCE [LARGE SCALE GENOMIC DNA]</scope>
    <source>
        <strain evidence="7 8">CCFEE 5817</strain>
    </source>
</reference>
<keyword evidence="3" id="KW-0238">DNA-binding</keyword>
<dbReference type="InterPro" id="IPR007219">
    <property type="entry name" value="XnlR_reg_dom"/>
</dbReference>
<evidence type="ECO:0000256" key="4">
    <source>
        <dbReference type="ARBA" id="ARBA00023163"/>
    </source>
</evidence>
<name>A0ABR0R9P9_9EURO</name>
<gene>
    <name evidence="7" type="primary">LEU3_2</name>
    <name evidence="7" type="ORF">PMZ80_010581</name>
</gene>